<evidence type="ECO:0000313" key="3">
    <source>
        <dbReference type="Proteomes" id="UP001431010"/>
    </source>
</evidence>
<keyword evidence="3" id="KW-1185">Reference proteome</keyword>
<organism evidence="2 3">
    <name type="scientific">Bradyrhizobium ontarionense</name>
    <dbReference type="NCBI Taxonomy" id="2898149"/>
    <lineage>
        <taxon>Bacteria</taxon>
        <taxon>Pseudomonadati</taxon>
        <taxon>Pseudomonadota</taxon>
        <taxon>Alphaproteobacteria</taxon>
        <taxon>Hyphomicrobiales</taxon>
        <taxon>Nitrobacteraceae</taxon>
        <taxon>Bradyrhizobium</taxon>
    </lineage>
</organism>
<evidence type="ECO:0000259" key="1">
    <source>
        <dbReference type="Pfam" id="PF13847"/>
    </source>
</evidence>
<proteinExistence type="predicted"/>
<reference evidence="2" key="1">
    <citation type="journal article" date="2024" name="Antonie Van Leeuwenhoek">
        <title>Bradyrhizobium ontarionense sp. nov., a novel bacterial symbiont isolated from Aeschynomene indica (Indian jointvetch), harbours photosynthesis, nitrogen fixation and nitrous oxide (N2O) reductase genes.</title>
        <authorList>
            <person name="Bromfield E.S.P."/>
            <person name="Cloutier S."/>
        </authorList>
    </citation>
    <scope>NUCLEOTIDE SEQUENCE</scope>
    <source>
        <strain evidence="2">A19</strain>
    </source>
</reference>
<dbReference type="Pfam" id="PF13847">
    <property type="entry name" value="Methyltransf_31"/>
    <property type="match status" value="1"/>
</dbReference>
<protein>
    <submittedName>
        <fullName evidence="2">Methyltransferase domain-containing protein</fullName>
    </submittedName>
</protein>
<dbReference type="Proteomes" id="UP001431010">
    <property type="component" value="Chromosome"/>
</dbReference>
<name>A0ABY3RCI5_9BRAD</name>
<dbReference type="SUPFAM" id="SSF53335">
    <property type="entry name" value="S-adenosyl-L-methionine-dependent methyltransferases"/>
    <property type="match status" value="1"/>
</dbReference>
<dbReference type="CDD" id="cd02440">
    <property type="entry name" value="AdoMet_MTases"/>
    <property type="match status" value="1"/>
</dbReference>
<keyword evidence="2" id="KW-0808">Transferase</keyword>
<dbReference type="InterPro" id="IPR029063">
    <property type="entry name" value="SAM-dependent_MTases_sf"/>
</dbReference>
<feature type="domain" description="Methyltransferase" evidence="1">
    <location>
        <begin position="39"/>
        <end position="150"/>
    </location>
</feature>
<sequence length="290" mass="33037">MNVDFSNSCFLRSSNVLAHVNRLNWRAEVLIARAPDAVRGKRILDLASHDGRFAYAALQCGAKSVVGVEAREAHVASAYGNLRTFPEFDGRYEFIESDLVTFLSNTPAHAFDTILCFGIFSHLIEQVEVLREVRRIQPEFFILDCWVAREALNVLERWRNIRVNSIVAVLQQGKATVDSIPLRLMRLVSELRNPRIYKTGKLVFLYEDAQANGATIRESGLMAWANGSLIEMLLDHFAFDCKEIDWLDQSVVDWSDLWDYKTGDRKSWIAQPKNLIRSTRGGVPRAPHQQ</sequence>
<dbReference type="EMBL" id="CP088156">
    <property type="protein sequence ID" value="UFZ04926.1"/>
    <property type="molecule type" value="Genomic_DNA"/>
</dbReference>
<dbReference type="RefSeq" id="WP_231322382.1">
    <property type="nucleotide sequence ID" value="NZ_CP088156.1"/>
</dbReference>
<dbReference type="Gene3D" id="3.40.50.150">
    <property type="entry name" value="Vaccinia Virus protein VP39"/>
    <property type="match status" value="1"/>
</dbReference>
<dbReference type="GO" id="GO:0032259">
    <property type="term" value="P:methylation"/>
    <property type="evidence" value="ECO:0007669"/>
    <property type="project" value="UniProtKB-KW"/>
</dbReference>
<accession>A0ABY3RCI5</accession>
<evidence type="ECO:0000313" key="2">
    <source>
        <dbReference type="EMBL" id="UFZ04926.1"/>
    </source>
</evidence>
<dbReference type="InterPro" id="IPR025714">
    <property type="entry name" value="Methyltranfer_dom"/>
</dbReference>
<dbReference type="GO" id="GO:0008168">
    <property type="term" value="F:methyltransferase activity"/>
    <property type="evidence" value="ECO:0007669"/>
    <property type="project" value="UniProtKB-KW"/>
</dbReference>
<keyword evidence="2" id="KW-0489">Methyltransferase</keyword>
<gene>
    <name evidence="2" type="ORF">LQG66_00975</name>
</gene>